<name>A0A150H1Y1_GONPE</name>
<evidence type="ECO:0000313" key="9">
    <source>
        <dbReference type="EMBL" id="KXZ56157.1"/>
    </source>
</evidence>
<reference evidence="10" key="1">
    <citation type="journal article" date="2016" name="Nat. Commun.">
        <title>The Gonium pectorale genome demonstrates co-option of cell cycle regulation during the evolution of multicellularity.</title>
        <authorList>
            <person name="Hanschen E.R."/>
            <person name="Marriage T.N."/>
            <person name="Ferris P.J."/>
            <person name="Hamaji T."/>
            <person name="Toyoda A."/>
            <person name="Fujiyama A."/>
            <person name="Neme R."/>
            <person name="Noguchi H."/>
            <person name="Minakuchi Y."/>
            <person name="Suzuki M."/>
            <person name="Kawai-Toyooka H."/>
            <person name="Smith D.R."/>
            <person name="Sparks H."/>
            <person name="Anderson J."/>
            <person name="Bakaric R."/>
            <person name="Luria V."/>
            <person name="Karger A."/>
            <person name="Kirschner M.W."/>
            <person name="Durand P.M."/>
            <person name="Michod R.E."/>
            <person name="Nozaki H."/>
            <person name="Olson B.J."/>
        </authorList>
    </citation>
    <scope>NUCLEOTIDE SEQUENCE [LARGE SCALE GENOMIC DNA]</scope>
    <source>
        <strain evidence="10">NIES-2863</strain>
    </source>
</reference>
<dbReference type="STRING" id="33097.A0A150H1Y1"/>
<keyword evidence="5" id="KW-0333">Golgi apparatus</keyword>
<accession>A0A150H1Y1</accession>
<dbReference type="InterPro" id="IPR051981">
    <property type="entry name" value="Glycosyltransf_32"/>
</dbReference>
<sequence>MALPVALTLLLRLANPLGVWAAEPLRYPAARTAMEAGGADNVYLIWTTPAATLDQLALECIGSVVSLYQEHVFLFANNLTVADLENVSWGKANLVHYDPTDVLQGTPLASWFTEKREELSRGKFYFSHLTDMLRIALVYTYGGAYFDADVLALRRLNPHHINRLVRYRNDSDFFETAVIYFSPGHPFLFAAMKLITRSYNPDNWISAGPGALTDTYNAIAGNQYIRRPGQVYPGVWLGLRLSKARAFWEEGVLQHSDFIGCEAIHLWGSVVRGYLRSVSTDSEFGYLNSPEQRRRVTERIATLRNLTVCVDYISELRRSSRHVDRRRQLRQLL</sequence>
<evidence type="ECO:0000256" key="3">
    <source>
        <dbReference type="ARBA" id="ARBA00022676"/>
    </source>
</evidence>
<dbReference type="SUPFAM" id="SSF53448">
    <property type="entry name" value="Nucleotide-diphospho-sugar transferases"/>
    <property type="match status" value="1"/>
</dbReference>
<dbReference type="AlphaFoldDB" id="A0A150H1Y1"/>
<dbReference type="PANTHER" id="PTHR12042">
    <property type="entry name" value="LACTOSYLCERAMIDE 4-ALPHA-GALACTOSYLTRANSFERASE ALPHA- 1,4-GALACTOSYLTRANSFERASE"/>
    <property type="match status" value="1"/>
</dbReference>
<feature type="domain" description="Alpha 1,4-glycosyltransferase" evidence="8">
    <location>
        <begin position="181"/>
        <end position="225"/>
    </location>
</feature>
<evidence type="ECO:0000259" key="8">
    <source>
        <dbReference type="Pfam" id="PF04572"/>
    </source>
</evidence>
<keyword evidence="4" id="KW-0808">Transferase</keyword>
<dbReference type="GO" id="GO:0016758">
    <property type="term" value="F:hexosyltransferase activity"/>
    <property type="evidence" value="ECO:0007669"/>
    <property type="project" value="TreeGrafter"/>
</dbReference>
<dbReference type="Proteomes" id="UP000075714">
    <property type="component" value="Unassembled WGS sequence"/>
</dbReference>
<gene>
    <name evidence="9" type="ORF">GPECTOR_1g134</name>
</gene>
<evidence type="ECO:0000256" key="1">
    <source>
        <dbReference type="ARBA" id="ARBA00004323"/>
    </source>
</evidence>
<feature type="chain" id="PRO_5007562336" description="Alpha 1,4-glycosyltransferase domain-containing protein" evidence="7">
    <location>
        <begin position="22"/>
        <end position="333"/>
    </location>
</feature>
<dbReference type="Pfam" id="PF04488">
    <property type="entry name" value="Gly_transf_sug"/>
    <property type="match status" value="1"/>
</dbReference>
<protein>
    <recommendedName>
        <fullName evidence="8">Alpha 1,4-glycosyltransferase domain-containing protein</fullName>
    </recommendedName>
</protein>
<keyword evidence="3" id="KW-0328">Glycosyltransferase</keyword>
<dbReference type="GO" id="GO:0000139">
    <property type="term" value="C:Golgi membrane"/>
    <property type="evidence" value="ECO:0007669"/>
    <property type="project" value="UniProtKB-SubCell"/>
</dbReference>
<proteinExistence type="inferred from homology"/>
<feature type="signal peptide" evidence="7">
    <location>
        <begin position="1"/>
        <end position="21"/>
    </location>
</feature>
<keyword evidence="10" id="KW-1185">Reference proteome</keyword>
<comment type="subcellular location">
    <subcellularLocation>
        <location evidence="1">Golgi apparatus membrane</location>
        <topology evidence="1">Single-pass type II membrane protein</topology>
    </subcellularLocation>
</comment>
<dbReference type="InterPro" id="IPR029044">
    <property type="entry name" value="Nucleotide-diphossugar_trans"/>
</dbReference>
<dbReference type="Pfam" id="PF04572">
    <property type="entry name" value="Gb3_synth"/>
    <property type="match status" value="1"/>
</dbReference>
<evidence type="ECO:0000256" key="6">
    <source>
        <dbReference type="ARBA" id="ARBA00023136"/>
    </source>
</evidence>
<evidence type="ECO:0000313" key="10">
    <source>
        <dbReference type="Proteomes" id="UP000075714"/>
    </source>
</evidence>
<evidence type="ECO:0000256" key="5">
    <source>
        <dbReference type="ARBA" id="ARBA00023034"/>
    </source>
</evidence>
<organism evidence="9 10">
    <name type="scientific">Gonium pectorale</name>
    <name type="common">Green alga</name>
    <dbReference type="NCBI Taxonomy" id="33097"/>
    <lineage>
        <taxon>Eukaryota</taxon>
        <taxon>Viridiplantae</taxon>
        <taxon>Chlorophyta</taxon>
        <taxon>core chlorophytes</taxon>
        <taxon>Chlorophyceae</taxon>
        <taxon>CS clade</taxon>
        <taxon>Chlamydomonadales</taxon>
        <taxon>Volvocaceae</taxon>
        <taxon>Gonium</taxon>
    </lineage>
</organism>
<dbReference type="OrthoDB" id="543760at2759"/>
<dbReference type="PANTHER" id="PTHR12042:SF21">
    <property type="entry name" value="ALPHA1,4-GALACTOSYLTRANSFERASE 1-RELATED"/>
    <property type="match status" value="1"/>
</dbReference>
<dbReference type="EMBL" id="LSYV01000002">
    <property type="protein sequence ID" value="KXZ56157.1"/>
    <property type="molecule type" value="Genomic_DNA"/>
</dbReference>
<dbReference type="InterPro" id="IPR007577">
    <property type="entry name" value="GlycoTrfase_DXD_sugar-bd_CS"/>
</dbReference>
<comment type="similarity">
    <text evidence="2">Belongs to the glycosyltransferase 32 family.</text>
</comment>
<comment type="caution">
    <text evidence="9">The sequence shown here is derived from an EMBL/GenBank/DDBJ whole genome shotgun (WGS) entry which is preliminary data.</text>
</comment>
<keyword evidence="6" id="KW-0472">Membrane</keyword>
<dbReference type="Gene3D" id="3.90.550.20">
    <property type="match status" value="1"/>
</dbReference>
<evidence type="ECO:0000256" key="2">
    <source>
        <dbReference type="ARBA" id="ARBA00009003"/>
    </source>
</evidence>
<evidence type="ECO:0000256" key="4">
    <source>
        <dbReference type="ARBA" id="ARBA00022679"/>
    </source>
</evidence>
<dbReference type="InterPro" id="IPR007652">
    <property type="entry name" value="A1-4-GlycosylTfrase_dom"/>
</dbReference>
<keyword evidence="7" id="KW-0732">Signal</keyword>
<dbReference type="GO" id="GO:0006688">
    <property type="term" value="P:glycosphingolipid biosynthetic process"/>
    <property type="evidence" value="ECO:0007669"/>
    <property type="project" value="TreeGrafter"/>
</dbReference>
<evidence type="ECO:0000256" key="7">
    <source>
        <dbReference type="SAM" id="SignalP"/>
    </source>
</evidence>